<evidence type="ECO:0000259" key="1">
    <source>
        <dbReference type="Pfam" id="PF08765"/>
    </source>
</evidence>
<protein>
    <recommendedName>
        <fullName evidence="1">Mor transcription activator domain-containing protein</fullName>
    </recommendedName>
</protein>
<gene>
    <name evidence="2" type="ORF">ABN16_04955</name>
</gene>
<reference evidence="2 3" key="1">
    <citation type="submission" date="2015-07" db="EMBL/GenBank/DDBJ databases">
        <title>Lactobacillus korensis/26-25/ whole genome sequencing.</title>
        <authorList>
            <person name="Kim M.K."/>
            <person name="Im W.-T."/>
            <person name="Srinivasan S."/>
            <person name="Lee J.-J."/>
        </authorList>
    </citation>
    <scope>NUCLEOTIDE SEQUENCE [LARGE SCALE GENOMIC DNA]</scope>
    <source>
        <strain evidence="2 3">26-25</strain>
    </source>
</reference>
<dbReference type="KEGG" id="lko:ABN16_04955"/>
<accession>A0AAC9ERB4</accession>
<dbReference type="InterPro" id="IPR014875">
    <property type="entry name" value="Mor_transcription_activator"/>
</dbReference>
<dbReference type="Proteomes" id="UP000036000">
    <property type="component" value="Chromosome"/>
</dbReference>
<name>A0AAC9ERB4_9LACO</name>
<dbReference type="Gene3D" id="1.10.10.60">
    <property type="entry name" value="Homeodomain-like"/>
    <property type="match status" value="1"/>
</dbReference>
<dbReference type="SUPFAM" id="SSF46689">
    <property type="entry name" value="Homeodomain-like"/>
    <property type="match status" value="1"/>
</dbReference>
<organism evidence="2 3">
    <name type="scientific">Levilactobacillus koreensis</name>
    <dbReference type="NCBI Taxonomy" id="637971"/>
    <lineage>
        <taxon>Bacteria</taxon>
        <taxon>Bacillati</taxon>
        <taxon>Bacillota</taxon>
        <taxon>Bacilli</taxon>
        <taxon>Lactobacillales</taxon>
        <taxon>Lactobacillaceae</taxon>
        <taxon>Levilactobacillus</taxon>
    </lineage>
</organism>
<evidence type="ECO:0000313" key="3">
    <source>
        <dbReference type="Proteomes" id="UP000036000"/>
    </source>
</evidence>
<dbReference type="Pfam" id="PF08765">
    <property type="entry name" value="Mor"/>
    <property type="match status" value="1"/>
</dbReference>
<dbReference type="AlphaFoldDB" id="A0AAC9ERB4"/>
<dbReference type="InterPro" id="IPR009057">
    <property type="entry name" value="Homeodomain-like_sf"/>
</dbReference>
<keyword evidence="3" id="KW-1185">Reference proteome</keyword>
<dbReference type="EMBL" id="CP012033">
    <property type="protein sequence ID" value="AKP64411.1"/>
    <property type="molecule type" value="Genomic_DNA"/>
</dbReference>
<feature type="domain" description="Mor transcription activator" evidence="1">
    <location>
        <begin position="8"/>
        <end position="81"/>
    </location>
</feature>
<evidence type="ECO:0000313" key="2">
    <source>
        <dbReference type="EMBL" id="AKP64411.1"/>
    </source>
</evidence>
<proteinExistence type="predicted"/>
<sequence length="84" mass="9578">MDDIQNWQALYQELARLIGPAATRKLCAYYGGAQISFPRRLLDQQREAALICQEYAQGVSVVALARRHNYSSRTIRRILAKPLT</sequence>